<accession>A0AAW0CQ99</accession>
<comment type="caution">
    <text evidence="1">The sequence shown here is derived from an EMBL/GenBank/DDBJ whole genome shotgun (WGS) entry which is preliminary data.</text>
</comment>
<dbReference type="InterPro" id="IPR029058">
    <property type="entry name" value="AB_hydrolase_fold"/>
</dbReference>
<dbReference type="SUPFAM" id="SSF53474">
    <property type="entry name" value="alpha/beta-Hydrolases"/>
    <property type="match status" value="1"/>
</dbReference>
<dbReference type="EMBL" id="JAYKXP010000035">
    <property type="protein sequence ID" value="KAK7040863.1"/>
    <property type="molecule type" value="Genomic_DNA"/>
</dbReference>
<gene>
    <name evidence="1" type="ORF">VNI00_009459</name>
</gene>
<dbReference type="Gene3D" id="3.40.50.1820">
    <property type="entry name" value="alpha/beta hydrolase"/>
    <property type="match status" value="2"/>
</dbReference>
<reference evidence="1 2" key="1">
    <citation type="submission" date="2024-01" db="EMBL/GenBank/DDBJ databases">
        <title>A draft genome for a cacao thread blight-causing isolate of Paramarasmius palmivorus.</title>
        <authorList>
            <person name="Baruah I.K."/>
            <person name="Bukari Y."/>
            <person name="Amoako-Attah I."/>
            <person name="Meinhardt L.W."/>
            <person name="Bailey B.A."/>
            <person name="Cohen S.P."/>
        </authorList>
    </citation>
    <scope>NUCLEOTIDE SEQUENCE [LARGE SCALE GENOMIC DNA]</scope>
    <source>
        <strain evidence="1 2">GH-12</strain>
    </source>
</reference>
<proteinExistence type="predicted"/>
<keyword evidence="2" id="KW-1185">Reference proteome</keyword>
<protein>
    <submittedName>
        <fullName evidence="1">Uncharacterized protein</fullName>
    </submittedName>
</protein>
<name>A0AAW0CQ99_9AGAR</name>
<dbReference type="AlphaFoldDB" id="A0AAW0CQ99"/>
<sequence length="293" mass="33422">MDEPLIAKTPDGAKLAYEFLGSQWIGRRLPIVLVCGMSALRGDWERLATRLAEIRPGMGDSTFASPEKEDDITIESLARDLVWLVASLRWQESLNNYYFFHIIPTNPQTLPFRVTHVVLAATLCAPIWDPDKRYGLKIDTSTPPRALTDDEKKAKVKPVLDGTFDTAWLEDPNNKERYQWWFNRMVVGRPSHTLSKQGRALKRFDLSGYHDKLPRDIKFLVLAGKNDTIIPYSCSEELLRRIPWAQSVGVGNSPGQIPNLAFGHHWFEYFPIQIWVDVFENFLQGPSSAGPRL</sequence>
<evidence type="ECO:0000313" key="1">
    <source>
        <dbReference type="EMBL" id="KAK7040863.1"/>
    </source>
</evidence>
<evidence type="ECO:0000313" key="2">
    <source>
        <dbReference type="Proteomes" id="UP001383192"/>
    </source>
</evidence>
<dbReference type="Proteomes" id="UP001383192">
    <property type="component" value="Unassembled WGS sequence"/>
</dbReference>
<organism evidence="1 2">
    <name type="scientific">Paramarasmius palmivorus</name>
    <dbReference type="NCBI Taxonomy" id="297713"/>
    <lineage>
        <taxon>Eukaryota</taxon>
        <taxon>Fungi</taxon>
        <taxon>Dikarya</taxon>
        <taxon>Basidiomycota</taxon>
        <taxon>Agaricomycotina</taxon>
        <taxon>Agaricomycetes</taxon>
        <taxon>Agaricomycetidae</taxon>
        <taxon>Agaricales</taxon>
        <taxon>Marasmiineae</taxon>
        <taxon>Marasmiaceae</taxon>
        <taxon>Paramarasmius</taxon>
    </lineage>
</organism>